<keyword evidence="10 11" id="KW-0472">Membrane</keyword>
<feature type="transmembrane region" description="Helical" evidence="11">
    <location>
        <begin position="243"/>
        <end position="260"/>
    </location>
</feature>
<evidence type="ECO:0000256" key="2">
    <source>
        <dbReference type="ARBA" id="ARBA00011650"/>
    </source>
</evidence>
<dbReference type="NCBIfam" id="NF006951">
    <property type="entry name" value="PRK09433.1-2"/>
    <property type="match status" value="1"/>
</dbReference>
<dbReference type="SUPFAM" id="SSF161098">
    <property type="entry name" value="MetI-like"/>
    <property type="match status" value="2"/>
</dbReference>
<keyword evidence="16" id="KW-1185">Reference proteome</keyword>
<evidence type="ECO:0000256" key="5">
    <source>
        <dbReference type="ARBA" id="ARBA00022475"/>
    </source>
</evidence>
<dbReference type="GO" id="GO:0015888">
    <property type="term" value="P:thiamine transport"/>
    <property type="evidence" value="ECO:0007669"/>
    <property type="project" value="InterPro"/>
</dbReference>
<feature type="transmembrane region" description="Helical" evidence="11">
    <location>
        <begin position="134"/>
        <end position="153"/>
    </location>
</feature>
<organism evidence="14 15">
    <name type="scientific">Pantoea brenneri</name>
    <dbReference type="NCBI Taxonomy" id="472694"/>
    <lineage>
        <taxon>Bacteria</taxon>
        <taxon>Pseudomonadati</taxon>
        <taxon>Pseudomonadota</taxon>
        <taxon>Gammaproteobacteria</taxon>
        <taxon>Enterobacterales</taxon>
        <taxon>Erwiniaceae</taxon>
        <taxon>Pantoea</taxon>
    </lineage>
</organism>
<dbReference type="PROSITE" id="PS50928">
    <property type="entry name" value="ABC_TM1"/>
    <property type="match status" value="2"/>
</dbReference>
<evidence type="ECO:0000313" key="16">
    <source>
        <dbReference type="Proteomes" id="UP001468095"/>
    </source>
</evidence>
<evidence type="ECO:0000259" key="12">
    <source>
        <dbReference type="PROSITE" id="PS50928"/>
    </source>
</evidence>
<evidence type="ECO:0000256" key="8">
    <source>
        <dbReference type="ARBA" id="ARBA00022737"/>
    </source>
</evidence>
<comment type="similarity">
    <text evidence="11">Belongs to the binding-protein-dependent transport system permease family.</text>
</comment>
<feature type="transmembrane region" description="Helical" evidence="11">
    <location>
        <begin position="196"/>
        <end position="218"/>
    </location>
</feature>
<reference evidence="14 15" key="1">
    <citation type="submission" date="2020-05" db="EMBL/GenBank/DDBJ databases">
        <title>Whole Genome Sequences of Enterobacteriales Associated with the International Space Station.</title>
        <authorList>
            <person name="Bharadwaj A."/>
            <person name="Daudu R."/>
            <person name="Singh N."/>
            <person name="Wood J."/>
            <person name="Debieu M."/>
            <person name="Mason C."/>
            <person name="Wang C."/>
            <person name="Venkateswaran K."/>
        </authorList>
    </citation>
    <scope>NUCLEOTIDE SEQUENCE [LARGE SCALE GENOMIC DNA]</scope>
    <source>
        <strain evidence="14 15">IF5SW-B1</strain>
    </source>
</reference>
<dbReference type="PANTHER" id="PTHR30183:SF9">
    <property type="entry name" value="THIAMINE TRANSPORT SYSTEM PERMEASE PROTEIN THIP"/>
    <property type="match status" value="1"/>
</dbReference>
<evidence type="ECO:0000256" key="1">
    <source>
        <dbReference type="ARBA" id="ARBA00004429"/>
    </source>
</evidence>
<evidence type="ECO:0000313" key="13">
    <source>
        <dbReference type="EMBL" id="MEL7697050.1"/>
    </source>
</evidence>
<evidence type="ECO:0000256" key="9">
    <source>
        <dbReference type="ARBA" id="ARBA00022989"/>
    </source>
</evidence>
<feature type="transmembrane region" description="Helical" evidence="11">
    <location>
        <begin position="334"/>
        <end position="354"/>
    </location>
</feature>
<dbReference type="Pfam" id="PF00528">
    <property type="entry name" value="BPD_transp_1"/>
    <property type="match status" value="2"/>
</dbReference>
<dbReference type="FunFam" id="1.10.3720.10:FF:000044">
    <property type="entry name" value="Thiamine/thiamine pyrophosphate ABC transporter permease ThiP"/>
    <property type="match status" value="1"/>
</dbReference>
<evidence type="ECO:0000313" key="15">
    <source>
        <dbReference type="Proteomes" id="UP000566985"/>
    </source>
</evidence>
<feature type="transmembrane region" description="Helical" evidence="11">
    <location>
        <begin position="406"/>
        <end position="424"/>
    </location>
</feature>
<feature type="domain" description="ABC transmembrane type-1" evidence="12">
    <location>
        <begin position="56"/>
        <end position="261"/>
    </location>
</feature>
<comment type="subunit">
    <text evidence="2">The complex is composed of two ATP-binding proteins (ThiQ), two transmembrane proteins (ThiP) and a solute-binding protein (ThiB).</text>
</comment>
<name>A0A7Y6TRK7_9GAMM</name>
<evidence type="ECO:0000256" key="3">
    <source>
        <dbReference type="ARBA" id="ARBA00016947"/>
    </source>
</evidence>
<reference evidence="13 16" key="2">
    <citation type="submission" date="2024-04" db="EMBL/GenBank/DDBJ databases">
        <authorList>
            <person name="Suleimanova A.D."/>
            <person name="Pudova D.S."/>
            <person name="Shagimardanova E.I."/>
            <person name="Sharipova M.R."/>
        </authorList>
    </citation>
    <scope>NUCLEOTIDE SEQUENCE [LARGE SCALE GENOMIC DNA]</scope>
    <source>
        <strain evidence="13 16">3.1</strain>
    </source>
</reference>
<feature type="transmembrane region" description="Helical" evidence="11">
    <location>
        <begin position="504"/>
        <end position="524"/>
    </location>
</feature>
<gene>
    <name evidence="14" type="primary">thiP</name>
    <name evidence="13" type="ORF">AABB92_15460</name>
    <name evidence="14" type="ORF">HU668_07270</name>
</gene>
<dbReference type="EMBL" id="JBCGBG010000003">
    <property type="protein sequence ID" value="MEL7697050.1"/>
    <property type="molecule type" value="Genomic_DNA"/>
</dbReference>
<proteinExistence type="inferred from homology"/>
<feature type="transmembrane region" description="Helical" evidence="11">
    <location>
        <begin position="91"/>
        <end position="114"/>
    </location>
</feature>
<feature type="transmembrane region" description="Helical" evidence="11">
    <location>
        <begin position="465"/>
        <end position="484"/>
    </location>
</feature>
<sequence>MATRRQPLMPRWLIPGSLATLLLISVALFAFISLWNAAPVTDWRSVLLDEYLQHVVAFSFGQALLSALLSLLPAVPLARALYRRRFPGRQLLLRLCAMTLVLPVLVAVFGLLTVYGRVGWLAQLCQWLGIDYHFSPYGLQGILLAHVFFNLPLATRLMLQALESIPAEQRQLAAQLDLRGWHHFRLLEWPWLRRQLLPTGALIFMLCFASFATVLSLGGGPQATTIELAIFQALSYDYDPGRAALLALIQLSCCLTLVLLSQRFSKAIPAGTSQLHGWRDPQDSRLARLTDGLLILLALLLLLPPLAAVVVDGLHGGLRGALAQPALWQATLTSLRIAVGAGLLCVILTLMLLWSSRELRLRQRPLAAQLIDTSGMLILAMPGIVLATGFFLLFNATVGLPASADGLVIFTNALIAIPYALKVLENPMRDVAERYGRLCDSLDIHGWNRLRLIELRALKRPLAQALAFACVLSIGDFGVVALFGNADFRTLPFYLYQQIGAYRGADGAVTALLLLLLCLLLFTLMEKLPGRHADTE</sequence>
<evidence type="ECO:0000256" key="11">
    <source>
        <dbReference type="RuleBase" id="RU363032"/>
    </source>
</evidence>
<keyword evidence="6" id="KW-0997">Cell inner membrane</keyword>
<evidence type="ECO:0000256" key="7">
    <source>
        <dbReference type="ARBA" id="ARBA00022692"/>
    </source>
</evidence>
<dbReference type="FunFam" id="1.10.3720.10:FF:000048">
    <property type="entry name" value="Thiamine/thiamine pyrophosphate ABC transporter permease ThiP"/>
    <property type="match status" value="1"/>
</dbReference>
<dbReference type="GO" id="GO:0022857">
    <property type="term" value="F:transmembrane transporter activity"/>
    <property type="evidence" value="ECO:0007669"/>
    <property type="project" value="InterPro"/>
</dbReference>
<dbReference type="CDD" id="cd06261">
    <property type="entry name" value="TM_PBP2"/>
    <property type="match status" value="1"/>
</dbReference>
<dbReference type="Proteomes" id="UP000566985">
    <property type="component" value="Unassembled WGS sequence"/>
</dbReference>
<evidence type="ECO:0000256" key="10">
    <source>
        <dbReference type="ARBA" id="ARBA00023136"/>
    </source>
</evidence>
<keyword evidence="8" id="KW-0677">Repeat</keyword>
<feature type="transmembrane region" description="Helical" evidence="11">
    <location>
        <begin position="293"/>
        <end position="314"/>
    </location>
</feature>
<keyword evidence="9 11" id="KW-1133">Transmembrane helix</keyword>
<dbReference type="PANTHER" id="PTHR30183">
    <property type="entry name" value="MOLYBDENUM TRANSPORT SYSTEM PERMEASE PROTEIN MODB"/>
    <property type="match status" value="1"/>
</dbReference>
<dbReference type="AlphaFoldDB" id="A0A7Y6TRK7"/>
<evidence type="ECO:0000256" key="6">
    <source>
        <dbReference type="ARBA" id="ARBA00022519"/>
    </source>
</evidence>
<dbReference type="NCBIfam" id="TIGR01253">
    <property type="entry name" value="thiP"/>
    <property type="match status" value="1"/>
</dbReference>
<dbReference type="InterPro" id="IPR035906">
    <property type="entry name" value="MetI-like_sf"/>
</dbReference>
<protein>
    <recommendedName>
        <fullName evidence="3">Thiamine transport system permease protein ThiP</fullName>
    </recommendedName>
</protein>
<dbReference type="InterPro" id="IPR005947">
    <property type="entry name" value="ThiP_ABC_transpt"/>
</dbReference>
<evidence type="ECO:0000256" key="4">
    <source>
        <dbReference type="ARBA" id="ARBA00022448"/>
    </source>
</evidence>
<keyword evidence="7 11" id="KW-0812">Transmembrane</keyword>
<dbReference type="GO" id="GO:0005886">
    <property type="term" value="C:plasma membrane"/>
    <property type="evidence" value="ECO:0007669"/>
    <property type="project" value="UniProtKB-SubCell"/>
</dbReference>
<feature type="transmembrane region" description="Helical" evidence="11">
    <location>
        <begin position="375"/>
        <end position="394"/>
    </location>
</feature>
<feature type="transmembrane region" description="Helical" evidence="11">
    <location>
        <begin position="55"/>
        <end position="79"/>
    </location>
</feature>
<dbReference type="Proteomes" id="UP001468095">
    <property type="component" value="Unassembled WGS sequence"/>
</dbReference>
<dbReference type="InterPro" id="IPR000515">
    <property type="entry name" value="MetI-like"/>
</dbReference>
<keyword evidence="5" id="KW-1003">Cell membrane</keyword>
<comment type="subcellular location">
    <subcellularLocation>
        <location evidence="1">Cell inner membrane</location>
        <topology evidence="1">Multi-pass membrane protein</topology>
    </subcellularLocation>
    <subcellularLocation>
        <location evidence="11">Cell membrane</location>
        <topology evidence="11">Multi-pass membrane protein</topology>
    </subcellularLocation>
</comment>
<evidence type="ECO:0000313" key="14">
    <source>
        <dbReference type="EMBL" id="NUY96257.1"/>
    </source>
</evidence>
<comment type="caution">
    <text evidence="14">The sequence shown here is derived from an EMBL/GenBank/DDBJ whole genome shotgun (WGS) entry which is preliminary data.</text>
</comment>
<dbReference type="RefSeq" id="WP_031375990.1">
    <property type="nucleotide sequence ID" value="NZ_CAUQFK010000005.1"/>
</dbReference>
<accession>A0A7Y6TRK7</accession>
<dbReference type="Gene3D" id="1.10.3720.10">
    <property type="entry name" value="MetI-like"/>
    <property type="match status" value="2"/>
</dbReference>
<dbReference type="EMBL" id="JABWPM010000005">
    <property type="protein sequence ID" value="NUY96257.1"/>
    <property type="molecule type" value="Genomic_DNA"/>
</dbReference>
<feature type="transmembrane region" description="Helical" evidence="11">
    <location>
        <begin position="12"/>
        <end position="35"/>
    </location>
</feature>
<feature type="domain" description="ABC transmembrane type-1" evidence="12">
    <location>
        <begin position="331"/>
        <end position="525"/>
    </location>
</feature>
<dbReference type="GeneID" id="57344889"/>
<keyword evidence="4 11" id="KW-0813">Transport</keyword>